<reference evidence="3" key="1">
    <citation type="submission" date="2015-07" db="EMBL/GenBank/DDBJ databases">
        <title>Adaptation to a free-living lifestyle via gene acquisitions in the diplomonad Trepomonas sp. PC1.</title>
        <authorList>
            <person name="Xu F."/>
            <person name="Jerlstrom-Hultqvist J."/>
            <person name="Kolisko M."/>
            <person name="Simpson A.G.B."/>
            <person name="Roger A.J."/>
            <person name="Svard S.G."/>
            <person name="Andersson J.O."/>
        </authorList>
    </citation>
    <scope>NUCLEOTIDE SEQUENCE</scope>
    <source>
        <strain evidence="3">PC1</strain>
    </source>
</reference>
<name>A0A146K5L0_9EUKA</name>
<proteinExistence type="predicted"/>
<accession>A0A146K5L0</accession>
<dbReference type="PANTHER" id="PTHR12221:SF6">
    <property type="entry name" value="PESCADILLO HOMOLOG"/>
    <property type="match status" value="1"/>
</dbReference>
<evidence type="ECO:0000256" key="2">
    <source>
        <dbReference type="SAM" id="Coils"/>
    </source>
</evidence>
<evidence type="ECO:0000256" key="1">
    <source>
        <dbReference type="ARBA" id="ARBA00004123"/>
    </source>
</evidence>
<dbReference type="GO" id="GO:0000463">
    <property type="term" value="P:maturation of LSU-rRNA from tricistronic rRNA transcript (SSU-rRNA, 5.8S rRNA, LSU-rRNA)"/>
    <property type="evidence" value="ECO:0007669"/>
    <property type="project" value="TreeGrafter"/>
</dbReference>
<dbReference type="Pfam" id="PF06732">
    <property type="entry name" value="Pescadillo_N"/>
    <property type="match status" value="1"/>
</dbReference>
<gene>
    <name evidence="3" type="ORF">TPC1_16632</name>
</gene>
<dbReference type="GO" id="GO:0003723">
    <property type="term" value="F:RNA binding"/>
    <property type="evidence" value="ECO:0007669"/>
    <property type="project" value="TreeGrafter"/>
</dbReference>
<sequence length="490" mass="57617">AVKKAKREARDSSENNFIPRARAVKFLQISPGEFRKLCILKGIFPRMPPRQYAGLQSYYFKKDITQLARDPVTATLRQLHTYKKKHQKFTYLKDKHSLKFLELSKPDYDLQRLVAERYPTPDAAIADVDDCLCLLSLFAQFSSEHSQLSEKCATLMNQFLVYVAATQSLRKCFISTKGFYFQAIINNQLVTWSEPHRFNLQIPQEVEMEVLKTFVEFYLEMLKAIMVYLYQQIQLQFPLQITDFQQSVHEIQQHLKQFNFKQTALQQTVFKNQIYKLNREVPQQLSFLVLCGGAQLGDNCTHLLTDRKVQKPPGVDVVQPQFCFDSFNLGVLLPVYEYEPEQQLPPHLSPFQFDFTQDQQKDEIGYIPERLTQLVNYYKQFVLQVKPEVVVMAEEAYKKERELLGVQVQLPDNDKEAESSAEEVKTNFDYEPKIKKDLEMDPELRMQKGMLSGRKRKVYEKLVEKEDELKTLRKQLMQKRRENRKEAVEK</sequence>
<evidence type="ECO:0000313" key="3">
    <source>
        <dbReference type="EMBL" id="JAP91678.1"/>
    </source>
</evidence>
<dbReference type="InterPro" id="IPR036420">
    <property type="entry name" value="BRCT_dom_sf"/>
</dbReference>
<feature type="coiled-coil region" evidence="2">
    <location>
        <begin position="455"/>
        <end position="489"/>
    </location>
</feature>
<dbReference type="EMBL" id="GDID01004928">
    <property type="protein sequence ID" value="JAP91678.1"/>
    <property type="molecule type" value="Transcribed_RNA"/>
</dbReference>
<keyword evidence="2" id="KW-0175">Coiled coil</keyword>
<protein>
    <submittedName>
        <fullName evidence="3">Pescadillo cell cycle regulator</fullName>
    </submittedName>
</protein>
<comment type="subcellular location">
    <subcellularLocation>
        <location evidence="1">Nucleus</location>
    </subcellularLocation>
</comment>
<feature type="non-terminal residue" evidence="3">
    <location>
        <position position="490"/>
    </location>
</feature>
<dbReference type="AlphaFoldDB" id="A0A146K5L0"/>
<dbReference type="PANTHER" id="PTHR12221">
    <property type="entry name" value="PESCADILLO - RELATED"/>
    <property type="match status" value="1"/>
</dbReference>
<feature type="non-terminal residue" evidence="3">
    <location>
        <position position="1"/>
    </location>
</feature>
<dbReference type="GO" id="GO:0070545">
    <property type="term" value="C:PeBoW complex"/>
    <property type="evidence" value="ECO:0007669"/>
    <property type="project" value="TreeGrafter"/>
</dbReference>
<dbReference type="SUPFAM" id="SSF52113">
    <property type="entry name" value="BRCT domain"/>
    <property type="match status" value="1"/>
</dbReference>
<organism evidence="3">
    <name type="scientific">Trepomonas sp. PC1</name>
    <dbReference type="NCBI Taxonomy" id="1076344"/>
    <lineage>
        <taxon>Eukaryota</taxon>
        <taxon>Metamonada</taxon>
        <taxon>Diplomonadida</taxon>
        <taxon>Hexamitidae</taxon>
        <taxon>Hexamitinae</taxon>
        <taxon>Trepomonas</taxon>
    </lineage>
</organism>
<dbReference type="InterPro" id="IPR010613">
    <property type="entry name" value="PES"/>
</dbReference>